<dbReference type="PROSITE" id="PS00383">
    <property type="entry name" value="TYR_PHOSPHATASE_1"/>
    <property type="match status" value="1"/>
</dbReference>
<keyword evidence="11" id="KW-0904">Protein phosphatase</keyword>
<dbReference type="OrthoDB" id="2017893at2759"/>
<dbReference type="GO" id="GO:0008138">
    <property type="term" value="F:protein tyrosine/serine/threonine phosphatase activity"/>
    <property type="evidence" value="ECO:0007669"/>
    <property type="project" value="TreeGrafter"/>
</dbReference>
<dbReference type="EC" id="3.2.1.17" evidence="5"/>
<feature type="region of interest" description="Disordered" evidence="17">
    <location>
        <begin position="388"/>
        <end position="420"/>
    </location>
</feature>
<evidence type="ECO:0000256" key="10">
    <source>
        <dbReference type="ARBA" id="ARBA00022801"/>
    </source>
</evidence>
<dbReference type="InterPro" id="IPR011051">
    <property type="entry name" value="RmlC_Cupin_sf"/>
</dbReference>
<dbReference type="InterPro" id="IPR029021">
    <property type="entry name" value="Prot-tyrosine_phosphatase-like"/>
</dbReference>
<evidence type="ECO:0000256" key="16">
    <source>
        <dbReference type="ARBA" id="ARBA00075474"/>
    </source>
</evidence>
<dbReference type="SMART" id="SM00195">
    <property type="entry name" value="DSPc"/>
    <property type="match status" value="1"/>
</dbReference>
<dbReference type="Proteomes" id="UP000467700">
    <property type="component" value="Unassembled WGS sequence"/>
</dbReference>
<dbReference type="SMART" id="SM00641">
    <property type="entry name" value="Glyco_25"/>
    <property type="match status" value="1"/>
</dbReference>
<dbReference type="InterPro" id="IPR020422">
    <property type="entry name" value="TYR_PHOSPHATASE_DUAL_dom"/>
</dbReference>
<dbReference type="GO" id="GO:0005634">
    <property type="term" value="C:nucleus"/>
    <property type="evidence" value="ECO:0007669"/>
    <property type="project" value="TreeGrafter"/>
</dbReference>
<dbReference type="EC" id="3.1.3.48" evidence="6"/>
<comment type="catalytic activity">
    <reaction evidence="1">
        <text>Hydrolysis of (1-&gt;4)-beta-linkages between N-acetylmuramic acid and N-acetyl-D-glucosamine residues in a peptidoglycan and between N-acetyl-D-glucosamine residues in chitodextrins.</text>
        <dbReference type="EC" id="3.2.1.17"/>
    </reaction>
</comment>
<dbReference type="GO" id="GO:0016998">
    <property type="term" value="P:cell wall macromolecule catabolic process"/>
    <property type="evidence" value="ECO:0007669"/>
    <property type="project" value="InterPro"/>
</dbReference>
<keyword evidence="21" id="KW-1185">Reference proteome</keyword>
<dbReference type="FunFam" id="3.20.20.80:FF:000060">
    <property type="entry name" value="Lysozyme M1"/>
    <property type="match status" value="1"/>
</dbReference>
<proteinExistence type="inferred from homology"/>
<feature type="compositionally biased region" description="Polar residues" evidence="17">
    <location>
        <begin position="701"/>
        <end position="715"/>
    </location>
</feature>
<evidence type="ECO:0000256" key="14">
    <source>
        <dbReference type="ARBA" id="ARBA00055588"/>
    </source>
</evidence>
<dbReference type="AlphaFoldDB" id="A0A8S0VZV3"/>
<dbReference type="InterPro" id="IPR017853">
    <property type="entry name" value="GH"/>
</dbReference>
<feature type="compositionally biased region" description="Polar residues" evidence="17">
    <location>
        <begin position="608"/>
        <end position="626"/>
    </location>
</feature>
<feature type="compositionally biased region" description="Low complexity" evidence="17">
    <location>
        <begin position="796"/>
        <end position="808"/>
    </location>
</feature>
<evidence type="ECO:0000313" key="21">
    <source>
        <dbReference type="Proteomes" id="UP000467700"/>
    </source>
</evidence>
<feature type="region of interest" description="Disordered" evidence="17">
    <location>
        <begin position="782"/>
        <end position="810"/>
    </location>
</feature>
<dbReference type="PROSITE" id="PS51904">
    <property type="entry name" value="GLYCOSYL_HYDROL_F25_2"/>
    <property type="match status" value="1"/>
</dbReference>
<dbReference type="GO" id="GO:0004725">
    <property type="term" value="F:protein tyrosine phosphatase activity"/>
    <property type="evidence" value="ECO:0007669"/>
    <property type="project" value="UniProtKB-EC"/>
</dbReference>
<keyword evidence="7" id="KW-0964">Secreted</keyword>
<evidence type="ECO:0000313" key="20">
    <source>
        <dbReference type="EMBL" id="CAA7264305.1"/>
    </source>
</evidence>
<evidence type="ECO:0000256" key="13">
    <source>
        <dbReference type="ARBA" id="ARBA00023295"/>
    </source>
</evidence>
<accession>A0A8S0VZV3</accession>
<keyword evidence="10" id="KW-0378">Hydrolase</keyword>
<dbReference type="GO" id="GO:0003796">
    <property type="term" value="F:lysozyme activity"/>
    <property type="evidence" value="ECO:0007669"/>
    <property type="project" value="UniProtKB-EC"/>
</dbReference>
<dbReference type="GO" id="GO:0031640">
    <property type="term" value="P:killing of cells of another organism"/>
    <property type="evidence" value="ECO:0007669"/>
    <property type="project" value="UniProtKB-KW"/>
</dbReference>
<keyword evidence="8" id="KW-0929">Antimicrobial</keyword>
<evidence type="ECO:0000256" key="8">
    <source>
        <dbReference type="ARBA" id="ARBA00022529"/>
    </source>
</evidence>
<protein>
    <recommendedName>
        <fullName evidence="15">N,O-diacetylmuramidase</fullName>
        <ecNumber evidence="6">3.1.3.48</ecNumber>
        <ecNumber evidence="5">3.2.1.17</ecNumber>
    </recommendedName>
    <alternativeName>
        <fullName evidence="16">Lysozyme CH</fullName>
    </alternativeName>
</protein>
<comment type="function">
    <text evidence="14">This enzyme has both lysozyme (acetylmuramidase) and diacetylmuramidase activities.</text>
</comment>
<comment type="caution">
    <text evidence="20">The sequence shown here is derived from an EMBL/GenBank/DDBJ whole genome shotgun (WGS) entry which is preliminary data.</text>
</comment>
<evidence type="ECO:0000256" key="17">
    <source>
        <dbReference type="SAM" id="MobiDB-lite"/>
    </source>
</evidence>
<dbReference type="PANTHER" id="PTHR45848">
    <property type="entry name" value="DUAL SPECIFICITY PROTEIN PHOSPHATASE 12 FAMILY MEMBER"/>
    <property type="match status" value="1"/>
</dbReference>
<dbReference type="InterPro" id="IPR018077">
    <property type="entry name" value="Glyco_hydro_fam25_subgr"/>
</dbReference>
<evidence type="ECO:0000256" key="6">
    <source>
        <dbReference type="ARBA" id="ARBA00013064"/>
    </source>
</evidence>
<dbReference type="CDD" id="cd14498">
    <property type="entry name" value="DSP"/>
    <property type="match status" value="1"/>
</dbReference>
<feature type="region of interest" description="Disordered" evidence="17">
    <location>
        <begin position="650"/>
        <end position="727"/>
    </location>
</feature>
<dbReference type="Pfam" id="PF01183">
    <property type="entry name" value="Glyco_hydro_25"/>
    <property type="match status" value="1"/>
</dbReference>
<evidence type="ECO:0000256" key="7">
    <source>
        <dbReference type="ARBA" id="ARBA00022525"/>
    </source>
</evidence>
<dbReference type="InterPro" id="IPR000340">
    <property type="entry name" value="Dual-sp_phosphatase_cat-dom"/>
</dbReference>
<dbReference type="SUPFAM" id="SSF51445">
    <property type="entry name" value="(Trans)glycosidases"/>
    <property type="match status" value="1"/>
</dbReference>
<evidence type="ECO:0000256" key="5">
    <source>
        <dbReference type="ARBA" id="ARBA00012732"/>
    </source>
</evidence>
<organism evidence="20 21">
    <name type="scientific">Cyclocybe aegerita</name>
    <name type="common">Black poplar mushroom</name>
    <name type="synonym">Agrocybe aegerita</name>
    <dbReference type="NCBI Taxonomy" id="1973307"/>
    <lineage>
        <taxon>Eukaryota</taxon>
        <taxon>Fungi</taxon>
        <taxon>Dikarya</taxon>
        <taxon>Basidiomycota</taxon>
        <taxon>Agaricomycotina</taxon>
        <taxon>Agaricomycetes</taxon>
        <taxon>Agaricomycetidae</taxon>
        <taxon>Agaricales</taxon>
        <taxon>Agaricineae</taxon>
        <taxon>Bolbitiaceae</taxon>
        <taxon>Cyclocybe</taxon>
    </lineage>
</organism>
<dbReference type="PANTHER" id="PTHR45848:SF4">
    <property type="entry name" value="DUAL SPECIFICITY PROTEIN PHOSPHATASE 12"/>
    <property type="match status" value="1"/>
</dbReference>
<keyword evidence="12" id="KW-1015">Disulfide bond</keyword>
<evidence type="ECO:0000256" key="1">
    <source>
        <dbReference type="ARBA" id="ARBA00000632"/>
    </source>
</evidence>
<keyword evidence="9" id="KW-0081">Bacteriolytic enzyme</keyword>
<feature type="compositionally biased region" description="Polar residues" evidence="17">
    <location>
        <begin position="670"/>
        <end position="689"/>
    </location>
</feature>
<evidence type="ECO:0000259" key="19">
    <source>
        <dbReference type="PROSITE" id="PS50056"/>
    </source>
</evidence>
<comment type="similarity">
    <text evidence="3">Belongs to the protein-tyrosine phosphatase family. Non-receptor class dual specificity subfamily.</text>
</comment>
<feature type="compositionally biased region" description="Basic and acidic residues" evidence="17">
    <location>
        <begin position="716"/>
        <end position="727"/>
    </location>
</feature>
<dbReference type="InterPro" id="IPR003595">
    <property type="entry name" value="Tyr_Pase_cat"/>
</dbReference>
<dbReference type="CDD" id="cd06412">
    <property type="entry name" value="GH25_CH-type"/>
    <property type="match status" value="1"/>
</dbReference>
<dbReference type="Gene3D" id="3.90.190.10">
    <property type="entry name" value="Protein tyrosine phosphatase superfamily"/>
    <property type="match status" value="1"/>
</dbReference>
<dbReference type="GO" id="GO:0009253">
    <property type="term" value="P:peptidoglycan catabolic process"/>
    <property type="evidence" value="ECO:0007669"/>
    <property type="project" value="InterPro"/>
</dbReference>
<sequence>MSNDELPLSIMAAKNAIIIALISPADAQSLAPYFTLNRVMVGCKYDTEEELFVPPHWHPLHDEVFRVVKGHIEVRIGPMTQIYTPEDGEIIIPRRTVHSIRSFKGEHIIMERTEPMDDEKELFFRNMLESGSLPTSVLQAALVAYNCDAQDGPIGTSSARAAVKLVEKPHSSATHGSHYRSPAVVNASPVGNIELFKRASPQGIDVSNYQPNVNWNTVKANGISFAYIKATEGTGYISPSFSSQYTGATNVGLIRGGYHFALPDRSSGAAQATYFLAHGGGWSGDGITLPGALDIEYNPYGATCYGLSQASMVSWIRDFSNTYHAKTGRYPVIYTTTNWWTTCTRNNSGFGSTSPLWIARYASAIGTLPAGWAYTTFWQYADSGPNPGDQDLFNGDTAGLKSRRAPSSTPLSAYSRQSETQHELEQGLRLIVERTSETGTMDEIIPGLWIGDLPSALNVEKLKQHGIFSILTAMRGSITIHETFIRHQIKVDDSEDADILTHLLPSIHFIQAELDKGRGVLVHCQAGVSRSSTIVAAYLMYSQGIDPQRALEIIRQARPFVEPNQGFLQQLELFHEARYKISKREKAVRMFYMDRTVEEVMNGDGSPPETNMFASYPRTPSDSVPSTPGGPRRRIRCKMCRQELAAREHMLDHGQLGPPTPAGITPATSRRPSQSKPASAMLASSNGMTPANEPVRRPSRKSFSTALGDSLSMSSIREDPGGQDPEKESLSLYLFRPDSENHATLDIDDEAEGEPVTAEDLSIDASRVLGRRLSDAVIATPQDTPQSEKENNFIPAKGGTTTEGGASETKLEHPTTQFISPTDLAAQLYTNPKLAALRSQHGSAATSPIASKPPIVSAPILANPKCSGYFVEPMKWMEHFLSDGQLAGKITCPNKKCGAKLGNYDWAGVCCGCKEWVTPGFCINRSKVDEVV</sequence>
<dbReference type="GO" id="GO:0042742">
    <property type="term" value="P:defense response to bacterium"/>
    <property type="evidence" value="ECO:0007669"/>
    <property type="project" value="UniProtKB-KW"/>
</dbReference>
<feature type="region of interest" description="Disordered" evidence="17">
    <location>
        <begin position="602"/>
        <end position="635"/>
    </location>
</feature>
<evidence type="ECO:0000256" key="3">
    <source>
        <dbReference type="ARBA" id="ARBA00008601"/>
    </source>
</evidence>
<feature type="domain" description="Tyrosine specific protein phosphatases" evidence="19">
    <location>
        <begin position="501"/>
        <end position="559"/>
    </location>
</feature>
<dbReference type="SMART" id="SM00404">
    <property type="entry name" value="PTPc_motif"/>
    <property type="match status" value="1"/>
</dbReference>
<comment type="similarity">
    <text evidence="4">Belongs to the glycosyl hydrolase 25 family.</text>
</comment>
<dbReference type="InterPro" id="IPR014710">
    <property type="entry name" value="RmlC-like_jellyroll"/>
</dbReference>
<dbReference type="PROSITE" id="PS50054">
    <property type="entry name" value="TYR_PHOSPHATASE_DUAL"/>
    <property type="match status" value="1"/>
</dbReference>
<gene>
    <name evidence="20" type="ORF">AAE3_LOCUS6506</name>
</gene>
<evidence type="ECO:0000259" key="18">
    <source>
        <dbReference type="PROSITE" id="PS50054"/>
    </source>
</evidence>
<evidence type="ECO:0000256" key="2">
    <source>
        <dbReference type="ARBA" id="ARBA00004613"/>
    </source>
</evidence>
<keyword evidence="13" id="KW-0326">Glycosidase</keyword>
<name>A0A8S0VZV3_CYCAE</name>
<evidence type="ECO:0000256" key="15">
    <source>
        <dbReference type="ARBA" id="ARBA00073159"/>
    </source>
</evidence>
<dbReference type="EMBL" id="CACVBS010000044">
    <property type="protein sequence ID" value="CAA7264305.1"/>
    <property type="molecule type" value="Genomic_DNA"/>
</dbReference>
<dbReference type="SUPFAM" id="SSF51182">
    <property type="entry name" value="RmlC-like cupins"/>
    <property type="match status" value="1"/>
</dbReference>
<dbReference type="CDD" id="cd02208">
    <property type="entry name" value="cupin_RmlC-like"/>
    <property type="match status" value="1"/>
</dbReference>
<dbReference type="InterPro" id="IPR002053">
    <property type="entry name" value="Glyco_hydro_25"/>
</dbReference>
<dbReference type="InterPro" id="IPR016130">
    <property type="entry name" value="Tyr_Pase_AS"/>
</dbReference>
<dbReference type="Pfam" id="PF00782">
    <property type="entry name" value="DSPc"/>
    <property type="match status" value="1"/>
</dbReference>
<comment type="subcellular location">
    <subcellularLocation>
        <location evidence="2">Secreted</location>
    </subcellularLocation>
</comment>
<dbReference type="SUPFAM" id="SSF52799">
    <property type="entry name" value="(Phosphotyrosine protein) phosphatases II"/>
    <property type="match status" value="1"/>
</dbReference>
<dbReference type="InterPro" id="IPR000387">
    <property type="entry name" value="Tyr_Pase_dom"/>
</dbReference>
<dbReference type="Gene3D" id="2.60.120.10">
    <property type="entry name" value="Jelly Rolls"/>
    <property type="match status" value="1"/>
</dbReference>
<evidence type="ECO:0000256" key="11">
    <source>
        <dbReference type="ARBA" id="ARBA00022912"/>
    </source>
</evidence>
<feature type="domain" description="Tyrosine-protein phosphatase" evidence="18">
    <location>
        <begin position="440"/>
        <end position="580"/>
    </location>
</feature>
<feature type="compositionally biased region" description="Polar residues" evidence="17">
    <location>
        <begin position="405"/>
        <end position="418"/>
    </location>
</feature>
<dbReference type="GO" id="GO:0005576">
    <property type="term" value="C:extracellular region"/>
    <property type="evidence" value="ECO:0007669"/>
    <property type="project" value="UniProtKB-SubCell"/>
</dbReference>
<evidence type="ECO:0000256" key="9">
    <source>
        <dbReference type="ARBA" id="ARBA00022638"/>
    </source>
</evidence>
<evidence type="ECO:0000256" key="12">
    <source>
        <dbReference type="ARBA" id="ARBA00023157"/>
    </source>
</evidence>
<dbReference type="PROSITE" id="PS50056">
    <property type="entry name" value="TYR_PHOSPHATASE_2"/>
    <property type="match status" value="1"/>
</dbReference>
<evidence type="ECO:0000256" key="4">
    <source>
        <dbReference type="ARBA" id="ARBA00010646"/>
    </source>
</evidence>
<reference evidence="20 21" key="1">
    <citation type="submission" date="2020-01" db="EMBL/GenBank/DDBJ databases">
        <authorList>
            <person name="Gupta K D."/>
        </authorList>
    </citation>
    <scope>NUCLEOTIDE SEQUENCE [LARGE SCALE GENOMIC DNA]</scope>
</reference>
<dbReference type="Gene3D" id="3.20.20.80">
    <property type="entry name" value="Glycosidases"/>
    <property type="match status" value="1"/>
</dbReference>